<keyword evidence="1" id="KW-0479">Metal-binding</keyword>
<keyword evidence="1" id="KW-0949">S-adenosyl-L-methionine</keyword>
<dbReference type="GO" id="GO:0051539">
    <property type="term" value="F:4 iron, 4 sulfur cluster binding"/>
    <property type="evidence" value="ECO:0007669"/>
    <property type="project" value="UniProtKB-UniRule"/>
</dbReference>
<reference evidence="2 5" key="2">
    <citation type="submission" date="2020-12" db="EMBL/GenBank/DDBJ databases">
        <title>FDA dAtabase for Regulatory Grade micrObial Sequences (FDA-ARGOS): Supporting development and validation of Infectious Disease Dx tests.</title>
        <authorList>
            <person name="Sproer C."/>
            <person name="Gronow S."/>
            <person name="Severitt S."/>
            <person name="Schroder I."/>
            <person name="Tallon L."/>
            <person name="Sadzewicz L."/>
            <person name="Zhao X."/>
            <person name="Boylan J."/>
            <person name="Ott S."/>
            <person name="Bowen H."/>
            <person name="Vavikolanu K."/>
            <person name="Mehta A."/>
            <person name="Aluvathingal J."/>
            <person name="Nadendla S."/>
            <person name="Lowell S."/>
            <person name="Myers T."/>
            <person name="Yan Y."/>
            <person name="Sichtig H."/>
        </authorList>
    </citation>
    <scope>NUCLEOTIDE SEQUENCE [LARGE SCALE GENOMIC DNA]</scope>
    <source>
        <strain evidence="2 5">FDAARGOS_872</strain>
    </source>
</reference>
<comment type="function">
    <text evidence="1">Catalyzes the breakage of the C-P bond in alpha-D-ribose 1-methylphosphonate 5-phosphate (PRPn) forming alpha-D-ribose.</text>
</comment>
<dbReference type="AlphaFoldDB" id="A0A378XJZ1"/>
<evidence type="ECO:0000313" key="2">
    <source>
        <dbReference type="EMBL" id="QPT39690.1"/>
    </source>
</evidence>
<proteinExistence type="inferred from homology"/>
<evidence type="ECO:0000313" key="3">
    <source>
        <dbReference type="EMBL" id="SUA57203.1"/>
    </source>
</evidence>
<dbReference type="Proteomes" id="UP000594903">
    <property type="component" value="Chromosome"/>
</dbReference>
<dbReference type="GO" id="GO:0046872">
    <property type="term" value="F:metal ion binding"/>
    <property type="evidence" value="ECO:0007669"/>
    <property type="project" value="UniProtKB-UniRule"/>
</dbReference>
<evidence type="ECO:0000256" key="1">
    <source>
        <dbReference type="PIRNR" id="PIRNR011468"/>
    </source>
</evidence>
<comment type="catalytic activity">
    <reaction evidence="1">
        <text>alpha-D-ribose 1-methylphosphonate 5-phosphate + AH2 + S-adenosyl-L-methionine = alpha-D-ribose 1,2-cyclic phosphate 5-phosphate + methane + 5'-deoxyadenosine + L-methionine + A + H(+)</text>
        <dbReference type="Rhea" id="RHEA:34707"/>
        <dbReference type="ChEBI" id="CHEBI:13193"/>
        <dbReference type="ChEBI" id="CHEBI:15378"/>
        <dbReference type="ChEBI" id="CHEBI:16183"/>
        <dbReference type="ChEBI" id="CHEBI:17319"/>
        <dbReference type="ChEBI" id="CHEBI:17499"/>
        <dbReference type="ChEBI" id="CHEBI:57844"/>
        <dbReference type="ChEBI" id="CHEBI:59789"/>
        <dbReference type="ChEBI" id="CHEBI:68686"/>
        <dbReference type="ChEBI" id="CHEBI:68687"/>
        <dbReference type="EC" id="4.7.1.1"/>
    </reaction>
</comment>
<evidence type="ECO:0000313" key="5">
    <source>
        <dbReference type="Proteomes" id="UP000594903"/>
    </source>
</evidence>
<dbReference type="InterPro" id="IPR010306">
    <property type="entry name" value="PhnJ"/>
</dbReference>
<dbReference type="Proteomes" id="UP000254603">
    <property type="component" value="Unassembled WGS sequence"/>
</dbReference>
<dbReference type="EMBL" id="CP065725">
    <property type="protein sequence ID" value="QPT39690.1"/>
    <property type="molecule type" value="Genomic_DNA"/>
</dbReference>
<reference evidence="3 4" key="1">
    <citation type="submission" date="2018-06" db="EMBL/GenBank/DDBJ databases">
        <authorList>
            <consortium name="Pathogen Informatics"/>
            <person name="Doyle S."/>
        </authorList>
    </citation>
    <scope>NUCLEOTIDE SEQUENCE [LARGE SCALE GENOMIC DNA]</scope>
    <source>
        <strain evidence="3 4">NCTC11997</strain>
    </source>
</reference>
<dbReference type="SFLD" id="SFLDG01115">
    <property type="entry name" value="Phosphonate_metabolism_(PhnJ)"/>
    <property type="match status" value="1"/>
</dbReference>
<evidence type="ECO:0000313" key="4">
    <source>
        <dbReference type="Proteomes" id="UP000254603"/>
    </source>
</evidence>
<protein>
    <recommendedName>
        <fullName evidence="1">Alpha-D-ribose 1-methylphosphonate 5-phosphate C-P lyase</fullName>
        <shortName evidence="1">PRPn C-P lyase</shortName>
        <ecNumber evidence="1">4.7.1.1</ecNumber>
    </recommendedName>
</protein>
<accession>A0A378XJZ1</accession>
<sequence length="270" mass="29930">MNYAYLDQLSKREVRRKIIKALCLPGRQIPFVIPELPIAYGWGVGGIAVTASLLHPKDKLKVVDHGSDDTVNALNIRDFFLKTANVVATESTAEATLIQTRQRIPETPLKEGQVLVYQVPRPDPLRGFINNAKESRMRHAHHDYGLILTSLFERWLKQGEGSLGYDHPVLIEGGALMSPSPIPVMDNARMNQMPAIQVFGAARERRIYALPAYTQVESIAFSDVSCIPPKVSGMCKVCGTSTHYLDNIGTGEKPDWVCSDSEACWSRANV</sequence>
<dbReference type="STRING" id="1122619.GCA_000373745_02399"/>
<name>A0A378XJZ1_9BURK</name>
<keyword evidence="1" id="KW-0408">Iron</keyword>
<keyword evidence="5" id="KW-1185">Reference proteome</keyword>
<dbReference type="PIRSF" id="PIRSF011468">
    <property type="entry name" value="PhnJ"/>
    <property type="match status" value="1"/>
</dbReference>
<dbReference type="OrthoDB" id="9803851at2"/>
<dbReference type="GO" id="GO:0019700">
    <property type="term" value="P:organic phosphonate catabolic process"/>
    <property type="evidence" value="ECO:0007669"/>
    <property type="project" value="UniProtKB-UniRule"/>
</dbReference>
<comment type="similarity">
    <text evidence="1">Belongs to the PhnJ family.</text>
</comment>
<dbReference type="EC" id="4.7.1.1" evidence="1"/>
<dbReference type="GO" id="GO:0098848">
    <property type="term" value="F:alpha-D-ribose 1-methylphosphonate 5-phosphate C-P-lyase activity"/>
    <property type="evidence" value="ECO:0007669"/>
    <property type="project" value="UniProtKB-UniRule"/>
</dbReference>
<dbReference type="Pfam" id="PF06007">
    <property type="entry name" value="PhnJ"/>
    <property type="match status" value="1"/>
</dbReference>
<dbReference type="RefSeq" id="WP_018575584.1">
    <property type="nucleotide sequence ID" value="NZ_CP065725.1"/>
</dbReference>
<keyword evidence="1" id="KW-0004">4Fe-4S</keyword>
<dbReference type="SFLD" id="SFLDS00033">
    <property type="entry name" value="Radical_SAM_Phosphonate_Metabo"/>
    <property type="match status" value="1"/>
</dbReference>
<gene>
    <name evidence="2" type="ORF">I6G29_11210</name>
    <name evidence="3" type="ORF">NCTC11997_02308</name>
</gene>
<organism evidence="3 4">
    <name type="scientific">Oligella ureolytica</name>
    <dbReference type="NCBI Taxonomy" id="90244"/>
    <lineage>
        <taxon>Bacteria</taxon>
        <taxon>Pseudomonadati</taxon>
        <taxon>Pseudomonadota</taxon>
        <taxon>Betaproteobacteria</taxon>
        <taxon>Burkholderiales</taxon>
        <taxon>Alcaligenaceae</taxon>
        <taxon>Oligella</taxon>
    </lineage>
</organism>
<keyword evidence="1" id="KW-0456">Lyase</keyword>
<dbReference type="EMBL" id="UGSB01000001">
    <property type="protein sequence ID" value="SUA57203.1"/>
    <property type="molecule type" value="Genomic_DNA"/>
</dbReference>
<keyword evidence="1" id="KW-0411">Iron-sulfur</keyword>
<dbReference type="SFLD" id="SFLDF00379">
    <property type="entry name" value="Phosphonate_metabolism_(PhnJ)"/>
    <property type="match status" value="1"/>
</dbReference>